<keyword evidence="2" id="KW-1185">Reference proteome</keyword>
<dbReference type="Proteomes" id="UP000318681">
    <property type="component" value="Unassembled WGS sequence"/>
</dbReference>
<dbReference type="AlphaFoldDB" id="A0A558R848"/>
<sequence length="121" mass="13765">MIAGVRFAVDPCSVFVLIRRGKGSEPVATGVDEYRVVVFGQPRGPWRPTRTQAHRDAIELDLGSYDEKGQFYVTVPGDIEHRERVVLRLPTRRIPCGVREYPPEYLDWLATQGDLAVRRIT</sequence>
<protein>
    <submittedName>
        <fullName evidence="1">Uncharacterized protein</fullName>
    </submittedName>
</protein>
<organism evidence="1 2">
    <name type="scientific">Alterirhizorhabdus solaris</name>
    <dbReference type="NCBI Taxonomy" id="2529389"/>
    <lineage>
        <taxon>Bacteria</taxon>
        <taxon>Pseudomonadati</taxon>
        <taxon>Pseudomonadota</taxon>
        <taxon>Alphaproteobacteria</taxon>
        <taxon>Sphingomonadales</taxon>
        <taxon>Rhizorhabdaceae</taxon>
        <taxon>Alterirhizorhabdus</taxon>
    </lineage>
</organism>
<gene>
    <name evidence="1" type="ORF">FOY91_06850</name>
</gene>
<evidence type="ECO:0000313" key="1">
    <source>
        <dbReference type="EMBL" id="TVV75573.1"/>
    </source>
</evidence>
<accession>A0A558R848</accession>
<dbReference type="EMBL" id="VNIM01000019">
    <property type="protein sequence ID" value="TVV75573.1"/>
    <property type="molecule type" value="Genomic_DNA"/>
</dbReference>
<comment type="caution">
    <text evidence="1">The sequence shown here is derived from an EMBL/GenBank/DDBJ whole genome shotgun (WGS) entry which is preliminary data.</text>
</comment>
<name>A0A558R848_9SPHN</name>
<proteinExistence type="predicted"/>
<dbReference type="OrthoDB" id="7511070at2"/>
<evidence type="ECO:0000313" key="2">
    <source>
        <dbReference type="Proteomes" id="UP000318681"/>
    </source>
</evidence>
<reference evidence="1 2" key="1">
    <citation type="submission" date="2019-07" db="EMBL/GenBank/DDBJ databases">
        <title>Sphingomonas solaris sp. nov., isolated from a solar panel from Boston, Massachusetts.</title>
        <authorList>
            <person name="Tanner K."/>
            <person name="Pascual J."/>
            <person name="Mancuso C."/>
            <person name="Pereto J."/>
            <person name="Khalil A."/>
            <person name="Vilanova C."/>
        </authorList>
    </citation>
    <scope>NUCLEOTIDE SEQUENCE [LARGE SCALE GENOMIC DNA]</scope>
    <source>
        <strain evidence="1 2">R4DWN</strain>
    </source>
</reference>